<dbReference type="RefSeq" id="WP_092811576.1">
    <property type="nucleotide sequence ID" value="NZ_FMVW01000003.1"/>
</dbReference>
<dbReference type="EMBL" id="FMVW01000003">
    <property type="protein sequence ID" value="SCZ34482.1"/>
    <property type="molecule type" value="Genomic_DNA"/>
</dbReference>
<protein>
    <submittedName>
        <fullName evidence="2">Pilus assembly protein CpaD</fullName>
    </submittedName>
</protein>
<evidence type="ECO:0000313" key="2">
    <source>
        <dbReference type="EMBL" id="SCZ34482.1"/>
    </source>
</evidence>
<evidence type="ECO:0000256" key="1">
    <source>
        <dbReference type="SAM" id="SignalP"/>
    </source>
</evidence>
<dbReference type="InterPro" id="IPR013361">
    <property type="entry name" value="Pilus_CpaD"/>
</dbReference>
<keyword evidence="3" id="KW-1185">Reference proteome</keyword>
<evidence type="ECO:0000313" key="3">
    <source>
        <dbReference type="Proteomes" id="UP000199347"/>
    </source>
</evidence>
<dbReference type="OrthoDB" id="9802674at2"/>
<dbReference type="Pfam" id="PF09476">
    <property type="entry name" value="Pilus_CpaD"/>
    <property type="match status" value="1"/>
</dbReference>
<dbReference type="AlphaFoldDB" id="A0A1G5NAS7"/>
<name>A0A1G5NAS7_AFIMA</name>
<gene>
    <name evidence="2" type="ORF">SAMN03080610_01699</name>
</gene>
<feature type="signal peptide" evidence="1">
    <location>
        <begin position="1"/>
        <end position="27"/>
    </location>
</feature>
<dbReference type="Proteomes" id="UP000199347">
    <property type="component" value="Unassembled WGS sequence"/>
</dbReference>
<dbReference type="InterPro" id="IPR019027">
    <property type="entry name" value="Pilus_biogenesis_CpaD-related"/>
</dbReference>
<keyword evidence="1" id="KW-0732">Signal</keyword>
<accession>A0A1G5NAS7</accession>
<sequence>MQSFACHGRRGGAKAAFALVLSAWLLAGCQSQNINQAGLERQDYRLRHPIMVSEEAETLDIPIGMRGGHLSPEIKDAIYDYALGYRDTGIGSVTVQVPSGSGNDIAAAAASRAIRAAVLEAGVEPELVRVAPYRSNASRAAPVRLSYLKVKAVTPKCGVWPDDVTATTDNREYYNFGCASQHNLAAMVANPADLLQPRQMSPANATRRAKVLQDYASGSETKSGITLISSDLGD</sequence>
<organism evidence="2 3">
    <name type="scientific">Afifella marina DSM 2698</name>
    <dbReference type="NCBI Taxonomy" id="1120955"/>
    <lineage>
        <taxon>Bacteria</taxon>
        <taxon>Pseudomonadati</taxon>
        <taxon>Pseudomonadota</taxon>
        <taxon>Alphaproteobacteria</taxon>
        <taxon>Hyphomicrobiales</taxon>
        <taxon>Afifellaceae</taxon>
        <taxon>Afifella</taxon>
    </lineage>
</organism>
<reference evidence="2 3" key="1">
    <citation type="submission" date="2016-10" db="EMBL/GenBank/DDBJ databases">
        <authorList>
            <person name="de Groot N.N."/>
        </authorList>
    </citation>
    <scope>NUCLEOTIDE SEQUENCE [LARGE SCALE GENOMIC DNA]</scope>
    <source>
        <strain evidence="2 3">DSM 2698</strain>
    </source>
</reference>
<dbReference type="STRING" id="1120955.SAMN03080610_01699"/>
<dbReference type="NCBIfam" id="TIGR02522">
    <property type="entry name" value="pilus_cpaD"/>
    <property type="match status" value="1"/>
</dbReference>
<proteinExistence type="predicted"/>
<feature type="chain" id="PRO_5011620078" evidence="1">
    <location>
        <begin position="28"/>
        <end position="234"/>
    </location>
</feature>